<dbReference type="InterPro" id="IPR043502">
    <property type="entry name" value="DNA/RNA_pol_sf"/>
</dbReference>
<dbReference type="KEGG" id="hhc:M911_08810"/>
<reference evidence="4" key="2">
    <citation type="submission" date="2014-02" db="EMBL/GenBank/DDBJ databases">
        <title>Draft Genome Sequence of extremely halophilic bacteria Halorhodospira halochloris.</title>
        <authorList>
            <person name="Singh K.S."/>
        </authorList>
    </citation>
    <scope>NUCLEOTIDE SEQUENCE [LARGE SCALE GENOMIC DNA]</scope>
    <source>
        <strain evidence="4">A</strain>
    </source>
</reference>
<evidence type="ECO:0000313" key="4">
    <source>
        <dbReference type="Proteomes" id="UP000019442"/>
    </source>
</evidence>
<feature type="domain" description="Reverse transcriptase" evidence="2">
    <location>
        <begin position="13"/>
        <end position="135"/>
    </location>
</feature>
<protein>
    <recommendedName>
        <fullName evidence="2">Reverse transcriptase domain-containing protein</fullName>
    </recommendedName>
</protein>
<evidence type="ECO:0000259" key="2">
    <source>
        <dbReference type="Pfam" id="PF00078"/>
    </source>
</evidence>
<dbReference type="AlphaFoldDB" id="W8KQG1"/>
<dbReference type="HOGENOM" id="CLU_1183718_0_0_6"/>
<dbReference type="PANTHER" id="PTHR34047:SF8">
    <property type="entry name" value="PROTEIN YKFC"/>
    <property type="match status" value="1"/>
</dbReference>
<reference evidence="3 4" key="1">
    <citation type="journal article" date="2014" name="J Genomics">
        <title>Draft Genome Sequence of the Extremely Halophilic Phototrophic Purple Sulfur Bacterium Halorhodospira halochloris.</title>
        <authorList>
            <person name="Singh K.S."/>
            <person name="Kirksey J."/>
            <person name="Hoff W.D."/>
            <person name="Deole R."/>
        </authorList>
    </citation>
    <scope>NUCLEOTIDE SEQUENCE [LARGE SCALE GENOMIC DNA]</scope>
    <source>
        <strain evidence="3 4">A</strain>
    </source>
</reference>
<evidence type="ECO:0000256" key="1">
    <source>
        <dbReference type="ARBA" id="ARBA00034120"/>
    </source>
</evidence>
<name>W8KQG1_9GAMM</name>
<dbReference type="SUPFAM" id="SSF56672">
    <property type="entry name" value="DNA/RNA polymerases"/>
    <property type="match status" value="1"/>
</dbReference>
<gene>
    <name evidence="3" type="ORF">M911_08810</name>
</gene>
<dbReference type="PATRIC" id="fig|1354791.3.peg.2210"/>
<sequence>MDTPYQSTLPGERLLGIPTVTDRVIQQAMAQALGPIFDPGFSDSSFGFRPGRSAHGALRRIQTHIADGYRIAVDLDLAKFFDTVQHDILMARVGRKVRDKRLLALIGEYLRAGVRVGDTLEATVIGTPQGGPCRPCWPISFWMTWTRNSGRFMGAYKAPIGVAHAFLVGARVVLGKQVQTQRHMAAAGQRRHWDLRLLAYSGARLPLIPRQACHPFQGKAATDSTARLPPRQRR</sequence>
<accession>W8KQG1</accession>
<dbReference type="Proteomes" id="UP000019442">
    <property type="component" value="Chromosome"/>
</dbReference>
<dbReference type="InterPro" id="IPR051083">
    <property type="entry name" value="GrpII_Intron_Splice-Mob/Def"/>
</dbReference>
<dbReference type="CDD" id="cd01651">
    <property type="entry name" value="RT_G2_intron"/>
    <property type="match status" value="1"/>
</dbReference>
<organism evidence="3 4">
    <name type="scientific">Ectothiorhodospira haloalkaliphila</name>
    <dbReference type="NCBI Taxonomy" id="421628"/>
    <lineage>
        <taxon>Bacteria</taxon>
        <taxon>Pseudomonadati</taxon>
        <taxon>Pseudomonadota</taxon>
        <taxon>Gammaproteobacteria</taxon>
        <taxon>Chromatiales</taxon>
        <taxon>Ectothiorhodospiraceae</taxon>
        <taxon>Ectothiorhodospira</taxon>
    </lineage>
</organism>
<dbReference type="Pfam" id="PF00078">
    <property type="entry name" value="RVT_1"/>
    <property type="match status" value="1"/>
</dbReference>
<evidence type="ECO:0000313" key="3">
    <source>
        <dbReference type="EMBL" id="AHK79232.1"/>
    </source>
</evidence>
<dbReference type="InterPro" id="IPR000477">
    <property type="entry name" value="RT_dom"/>
</dbReference>
<proteinExistence type="inferred from homology"/>
<dbReference type="PANTHER" id="PTHR34047">
    <property type="entry name" value="NUCLEAR INTRON MATURASE 1, MITOCHONDRIAL-RELATED"/>
    <property type="match status" value="1"/>
</dbReference>
<comment type="similarity">
    <text evidence="1">Belongs to the bacterial reverse transcriptase family.</text>
</comment>
<dbReference type="EMBL" id="CP007268">
    <property type="protein sequence ID" value="AHK79232.1"/>
    <property type="molecule type" value="Genomic_DNA"/>
</dbReference>
<keyword evidence="4" id="KW-1185">Reference proteome</keyword>